<organism evidence="2 3">
    <name type="scientific">Dryococelus australis</name>
    <dbReference type="NCBI Taxonomy" id="614101"/>
    <lineage>
        <taxon>Eukaryota</taxon>
        <taxon>Metazoa</taxon>
        <taxon>Ecdysozoa</taxon>
        <taxon>Arthropoda</taxon>
        <taxon>Hexapoda</taxon>
        <taxon>Insecta</taxon>
        <taxon>Pterygota</taxon>
        <taxon>Neoptera</taxon>
        <taxon>Polyneoptera</taxon>
        <taxon>Phasmatodea</taxon>
        <taxon>Verophasmatodea</taxon>
        <taxon>Anareolatae</taxon>
        <taxon>Phasmatidae</taxon>
        <taxon>Eurycanthinae</taxon>
        <taxon>Dryococelus</taxon>
    </lineage>
</organism>
<keyword evidence="3" id="KW-1185">Reference proteome</keyword>
<feature type="region of interest" description="Disordered" evidence="1">
    <location>
        <begin position="1"/>
        <end position="20"/>
    </location>
</feature>
<proteinExistence type="predicted"/>
<evidence type="ECO:0000313" key="2">
    <source>
        <dbReference type="EMBL" id="KAJ8885776.1"/>
    </source>
</evidence>
<evidence type="ECO:0000313" key="3">
    <source>
        <dbReference type="Proteomes" id="UP001159363"/>
    </source>
</evidence>
<reference evidence="2 3" key="1">
    <citation type="submission" date="2023-02" db="EMBL/GenBank/DDBJ databases">
        <title>LHISI_Scaffold_Assembly.</title>
        <authorList>
            <person name="Stuart O.P."/>
            <person name="Cleave R."/>
            <person name="Magrath M.J.L."/>
            <person name="Mikheyev A.S."/>
        </authorList>
    </citation>
    <scope>NUCLEOTIDE SEQUENCE [LARGE SCALE GENOMIC DNA]</scope>
    <source>
        <strain evidence="2">Daus_M_001</strain>
        <tissue evidence="2">Leg muscle</tissue>
    </source>
</reference>
<evidence type="ECO:0000256" key="1">
    <source>
        <dbReference type="SAM" id="MobiDB-lite"/>
    </source>
</evidence>
<accession>A0ABQ9HN59</accession>
<dbReference type="Proteomes" id="UP001159363">
    <property type="component" value="Chromosome X"/>
</dbReference>
<dbReference type="EMBL" id="JARBHB010000004">
    <property type="protein sequence ID" value="KAJ8885776.1"/>
    <property type="molecule type" value="Genomic_DNA"/>
</dbReference>
<gene>
    <name evidence="2" type="ORF">PR048_011976</name>
</gene>
<name>A0ABQ9HN59_9NEOP</name>
<protein>
    <submittedName>
        <fullName evidence="2">Uncharacterized protein</fullName>
    </submittedName>
</protein>
<sequence length="348" mass="38312">MPCPGLEPRTSATSDRHGRPAECGGHSRFVIVANAVYVTAVRQIFAGEPALGRPVASVCAKDFVQPVQNQIRGRGCKVVRLLASRQGEPGWIPGDLMEETEEVKPLNTSTGDVLAGFVGGDANAKPSSSRLTQHSFGSEYFFWKIFPSKTFRKTHIADFRMWESCRTMPLVGGFPRGSPISPALAFRRCSMLTSLHLSLTLKTSIRRWTLGGWEVVEGGRAAGLKQSPTELPSNFFQVSTLLCTRPRGPGGGAETERSRKGVVREERNYWAPLHNVCSVVVTPLESRRATSCGYNSSHPVWHALYECSQDIHGDSSPFLLQPFHELSNGFCPRQTSPHPTIQFVPNMF</sequence>
<comment type="caution">
    <text evidence="2">The sequence shown here is derived from an EMBL/GenBank/DDBJ whole genome shotgun (WGS) entry which is preliminary data.</text>
</comment>